<feature type="domain" description="Transposase DDE" evidence="1">
    <location>
        <begin position="19"/>
        <end position="109"/>
    </location>
</feature>
<comment type="caution">
    <text evidence="2">The sequence shown here is derived from an EMBL/GenBank/DDBJ whole genome shotgun (WGS) entry which is preliminary data.</text>
</comment>
<name>A0ABP8QAM2_9GAMM</name>
<organism evidence="2 3">
    <name type="scientific">Pseudaeromonas paramecii</name>
    <dbReference type="NCBI Taxonomy" id="2138166"/>
    <lineage>
        <taxon>Bacteria</taxon>
        <taxon>Pseudomonadati</taxon>
        <taxon>Pseudomonadota</taxon>
        <taxon>Gammaproteobacteria</taxon>
        <taxon>Aeromonadales</taxon>
        <taxon>Aeromonadaceae</taxon>
        <taxon>Pseudaeromonas</taxon>
    </lineage>
</organism>
<dbReference type="PANTHER" id="PTHR34631:SF3">
    <property type="entry name" value="ISSOD12 TRANSPOSASE TNPA_ISSOD12"/>
    <property type="match status" value="1"/>
</dbReference>
<dbReference type="PANTHER" id="PTHR34631">
    <property type="match status" value="1"/>
</dbReference>
<gene>
    <name evidence="2" type="ORF">GCM10023095_18690</name>
</gene>
<reference evidence="3" key="1">
    <citation type="journal article" date="2019" name="Int. J. Syst. Evol. Microbiol.">
        <title>The Global Catalogue of Microorganisms (GCM) 10K type strain sequencing project: providing services to taxonomists for standard genome sequencing and annotation.</title>
        <authorList>
            <consortium name="The Broad Institute Genomics Platform"/>
            <consortium name="The Broad Institute Genome Sequencing Center for Infectious Disease"/>
            <person name="Wu L."/>
            <person name="Ma J."/>
        </authorList>
    </citation>
    <scope>NUCLEOTIDE SEQUENCE [LARGE SCALE GENOMIC DNA]</scope>
    <source>
        <strain evidence="3">JCM 32226</strain>
    </source>
</reference>
<evidence type="ECO:0000313" key="2">
    <source>
        <dbReference type="EMBL" id="GAA4499103.1"/>
    </source>
</evidence>
<dbReference type="InterPro" id="IPR025668">
    <property type="entry name" value="Tnp_DDE_dom"/>
</dbReference>
<dbReference type="EMBL" id="BAABFC010000012">
    <property type="protein sequence ID" value="GAA4499103.1"/>
    <property type="molecule type" value="Genomic_DNA"/>
</dbReference>
<proteinExistence type="predicted"/>
<dbReference type="InterPro" id="IPR053172">
    <property type="entry name" value="Tn903_transposase"/>
</dbReference>
<evidence type="ECO:0000313" key="3">
    <source>
        <dbReference type="Proteomes" id="UP001501321"/>
    </source>
</evidence>
<dbReference type="Pfam" id="PF13737">
    <property type="entry name" value="DDE_Tnp_1_5"/>
    <property type="match status" value="1"/>
</dbReference>
<dbReference type="Proteomes" id="UP001501321">
    <property type="component" value="Unassembled WGS sequence"/>
</dbReference>
<keyword evidence="3" id="KW-1185">Reference proteome</keyword>
<sequence>MGKSKHKISNWKQYNQALVQRGSLTVWMDEQAIQQWHCQTHHGRRGRGFHYSDTAIETALMLKGVFKLPLRALEGFINSLFKLMKVPLQSPDYSCISKRAKTVEIKYRLPSQGPVAHLGRGESHEQGHWPWYACSAGCQLSPLGG</sequence>
<protein>
    <recommendedName>
        <fullName evidence="1">Transposase DDE domain-containing protein</fullName>
    </recommendedName>
</protein>
<accession>A0ABP8QAM2</accession>
<evidence type="ECO:0000259" key="1">
    <source>
        <dbReference type="Pfam" id="PF13737"/>
    </source>
</evidence>